<dbReference type="AlphaFoldDB" id="A0A150F8S0"/>
<protein>
    <submittedName>
        <fullName evidence="2">Sugar dehydratase</fullName>
    </submittedName>
</protein>
<proteinExistence type="predicted"/>
<keyword evidence="1" id="KW-0812">Transmembrane</keyword>
<accession>A0A150F8S0</accession>
<evidence type="ECO:0000313" key="2">
    <source>
        <dbReference type="EMBL" id="KXZ21551.1"/>
    </source>
</evidence>
<keyword evidence="3" id="KW-1185">Reference proteome</keyword>
<evidence type="ECO:0000256" key="1">
    <source>
        <dbReference type="SAM" id="Phobius"/>
    </source>
</evidence>
<dbReference type="STRING" id="1793963.AXI58_11365"/>
<name>A0A150F8S0_9BACI</name>
<dbReference type="Proteomes" id="UP000075430">
    <property type="component" value="Unassembled WGS sequence"/>
</dbReference>
<gene>
    <name evidence="2" type="ORF">AXI58_11365</name>
</gene>
<keyword evidence="1" id="KW-1133">Transmembrane helix</keyword>
<dbReference type="EMBL" id="LSBA01000006">
    <property type="protein sequence ID" value="KXZ21551.1"/>
    <property type="molecule type" value="Genomic_DNA"/>
</dbReference>
<dbReference type="OrthoDB" id="2965336at2"/>
<comment type="caution">
    <text evidence="2">The sequence shown here is derived from an EMBL/GenBank/DDBJ whole genome shotgun (WGS) entry which is preliminary data.</text>
</comment>
<organism evidence="2 3">
    <name type="scientific">Bacillus nakamurai</name>
    <dbReference type="NCBI Taxonomy" id="1793963"/>
    <lineage>
        <taxon>Bacteria</taxon>
        <taxon>Bacillati</taxon>
        <taxon>Bacillota</taxon>
        <taxon>Bacilli</taxon>
        <taxon>Bacillales</taxon>
        <taxon>Bacillaceae</taxon>
        <taxon>Bacillus</taxon>
    </lineage>
</organism>
<reference evidence="3" key="1">
    <citation type="submission" date="2016-02" db="EMBL/GenBank/DDBJ databases">
        <authorList>
            <person name="Dunlap C."/>
        </authorList>
    </citation>
    <scope>NUCLEOTIDE SEQUENCE [LARGE SCALE GENOMIC DNA]</scope>
    <source>
        <strain evidence="3">NRRL B-41092</strain>
    </source>
</reference>
<feature type="transmembrane region" description="Helical" evidence="1">
    <location>
        <begin position="34"/>
        <end position="56"/>
    </location>
</feature>
<sequence>MLRQLPAVRDHRSPDAVYRNIQMVKYKKKPVRTWIGPAAAAACALCIAFIISPHLLTKNESGSQLAADEQQTVKTSQAEPGKPDQKTFVVSKKEKNNYITMAFADSKTSAVIPVSFEKNKPNESIEEALTEGRNVNVPDSFMSVPELLDGVKVTEDQKDLLVQINQRAAIESSAEADLLQKMLKETLSWSPYERIKVTNIQSSTGLEFGKSYGISTEIPVPKKKNRAYFSYHDDLGQEYLIPSEQTYDSIKKAIDGMKTGRGSHTAGVIEADSIASVSEGESHQQLRIQFSGKQTAEDSLKGILMIEGLLLTAKEFGFSEVLFTHTRAKKIGEYDVTKPISVPAAPNPIPVQ</sequence>
<keyword evidence="1" id="KW-0472">Membrane</keyword>
<evidence type="ECO:0000313" key="3">
    <source>
        <dbReference type="Proteomes" id="UP000075430"/>
    </source>
</evidence>
<dbReference type="RefSeq" id="WP_061520918.1">
    <property type="nucleotide sequence ID" value="NZ_JANBMN010000002.1"/>
</dbReference>